<dbReference type="GO" id="GO:0005778">
    <property type="term" value="C:peroxisomal membrane"/>
    <property type="evidence" value="ECO:0007669"/>
    <property type="project" value="TreeGrafter"/>
</dbReference>
<evidence type="ECO:0000313" key="13">
    <source>
        <dbReference type="EMBL" id="KAJ1963872.1"/>
    </source>
</evidence>
<dbReference type="GO" id="GO:0016558">
    <property type="term" value="P:protein import into peroxisome matrix"/>
    <property type="evidence" value="ECO:0007669"/>
    <property type="project" value="TreeGrafter"/>
</dbReference>
<keyword evidence="5" id="KW-0378">Hydrolase</keyword>
<dbReference type="Pfam" id="PF09262">
    <property type="entry name" value="PEX-1N"/>
    <property type="match status" value="1"/>
</dbReference>
<evidence type="ECO:0000256" key="10">
    <source>
        <dbReference type="ARBA" id="ARBA00048778"/>
    </source>
</evidence>
<evidence type="ECO:0000256" key="7">
    <source>
        <dbReference type="ARBA" id="ARBA00023136"/>
    </source>
</evidence>
<organism evidence="13 14">
    <name type="scientific">Dispira parvispora</name>
    <dbReference type="NCBI Taxonomy" id="1520584"/>
    <lineage>
        <taxon>Eukaryota</taxon>
        <taxon>Fungi</taxon>
        <taxon>Fungi incertae sedis</taxon>
        <taxon>Zoopagomycota</taxon>
        <taxon>Kickxellomycotina</taxon>
        <taxon>Dimargaritomycetes</taxon>
        <taxon>Dimargaritales</taxon>
        <taxon>Dimargaritaceae</taxon>
        <taxon>Dispira</taxon>
    </lineage>
</organism>
<evidence type="ECO:0000259" key="12">
    <source>
        <dbReference type="SMART" id="SM00382"/>
    </source>
</evidence>
<dbReference type="InterPro" id="IPR050168">
    <property type="entry name" value="AAA_ATPase_domain"/>
</dbReference>
<gene>
    <name evidence="13" type="primary">PEX1</name>
    <name evidence="13" type="ORF">IWQ62_003089</name>
</gene>
<dbReference type="InterPro" id="IPR009010">
    <property type="entry name" value="Asp_de-COase-like_dom_sf"/>
</dbReference>
<comment type="similarity">
    <text evidence="2">Belongs to the AAA ATPase family.</text>
</comment>
<dbReference type="InterPro" id="IPR003960">
    <property type="entry name" value="ATPase_AAA_CS"/>
</dbReference>
<accession>A0A9W8AUT5</accession>
<evidence type="ECO:0000256" key="4">
    <source>
        <dbReference type="ARBA" id="ARBA00022741"/>
    </source>
</evidence>
<comment type="catalytic activity">
    <reaction evidence="10">
        <text>ATP + H2O = ADP + phosphate + H(+)</text>
        <dbReference type="Rhea" id="RHEA:13065"/>
        <dbReference type="ChEBI" id="CHEBI:15377"/>
        <dbReference type="ChEBI" id="CHEBI:15378"/>
        <dbReference type="ChEBI" id="CHEBI:30616"/>
        <dbReference type="ChEBI" id="CHEBI:43474"/>
        <dbReference type="ChEBI" id="CHEBI:456216"/>
    </reaction>
    <physiologicalReaction direction="left-to-right" evidence="10">
        <dbReference type="Rhea" id="RHEA:13066"/>
    </physiologicalReaction>
</comment>
<dbReference type="SUPFAM" id="SSF54585">
    <property type="entry name" value="Cdc48 domain 2-like"/>
    <property type="match status" value="1"/>
</dbReference>
<dbReference type="GO" id="GO:0005524">
    <property type="term" value="F:ATP binding"/>
    <property type="evidence" value="ECO:0007669"/>
    <property type="project" value="UniProtKB-KW"/>
</dbReference>
<feature type="region of interest" description="Disordered" evidence="11">
    <location>
        <begin position="1106"/>
        <end position="1154"/>
    </location>
</feature>
<dbReference type="InterPro" id="IPR015342">
    <property type="entry name" value="PEX1-N_C-lobe"/>
</dbReference>
<dbReference type="PANTHER" id="PTHR23077">
    <property type="entry name" value="AAA-FAMILY ATPASE"/>
    <property type="match status" value="1"/>
</dbReference>
<feature type="domain" description="AAA+ ATPase" evidence="12">
    <location>
        <begin position="532"/>
        <end position="676"/>
    </location>
</feature>
<dbReference type="SMART" id="SM00382">
    <property type="entry name" value="AAA"/>
    <property type="match status" value="2"/>
</dbReference>
<sequence length="1154" mass="126581">MSQQATISLVPLKCCFVNLPPTWADQLWDASVVQWDHDIGPYAAVLKLSWTALSDDASAHPNSDERVAWVSWSGQSSHSSNPTLPTARGISSTSPAEVIEIDTVFGQALGLENNTQVKVEFVLDYPHFCHQAQVEPLQFDDWEITELNAALIEQGLLSQVRLLSLNQPVTFWINSSTVIRLCTRTMEPGSATGYGLLTNDSEIAIAPKVRKPKILPSATGDQSAKDRGLFWDRCAVMRLLEAPDDLCFPGAPLAVHPNILATFGPMDEVVKQIFVLRPRCPTHVLDGGKPAETSRDSVPTVHSKHERVYTLVRVEPHAHPHGLELSSAVIRRWDAQPLDFVELALAKDTEPIQSTSIRVQLSTMDPKVETTFTPEDTDLVNRRIKESLESSLSVNKQLVLYDGMSWWADSSLVTAMLPLNPDIKRQHNIMITLTVPITTQEMVTDTKLTGLHATKNYTLVDRGKTPTLDHWQIDLVPKISVETVQKSALGRPCPPPAPQLGGLDQFLESCLTYLENAREIKYPDHPTARPQAPLGLLITGRAGSGKTAICQWLVHHLTEKYRLLDHCWIDCHSLGNVPSTRGKTLTPIDEFSLKLTKAQMRTPVLVVLDNLERLVPAVTELGQGNAALGASQNFTAIKFIASVTKAAANCPGMLLVATATDRMRLNKQVVLNGAAFGRTVDIPHPGRTERVAILQTLMSSPPFNTENSPLTPAVNLQPSVDLLDLGYQTEGYLPVDLKNLLERSVQEAVIRTQQSKRYTPSGSNSKATASDNLSLTIEWADLTKVLQSYTPLSLKGVTLHKSQVQWRDIGGLYETKRALVETLELPTRYAKIFNQSPLRLRSGILLYGYPGCGKTLLASAVAKECGLNFIYVKGPEILNKYIGASEQSVRDLFKRASAAKPCVLFFDELDSVAPRRGHDNTGVTDRVVNQFLTEMDGAEGLQGVYVLAATSRPDLIDPALLRPGRLDKALLCDLPSLAERLDILEKVAQTMHLDTAVDLNFFAERTKGYTGADLQALLYNGYLESIQQATAALSVRNPTLGGHAPSHETLATVPTSPHESQRENKTGLSADTPGVPFHILSHTPAGSPARQTQSALSKRVQQLLQPVTADPTTLSTSTTTLSRSVPTTSHEHLMKSLEESKPSLGPTEAKRLYR</sequence>
<dbReference type="Gene3D" id="1.10.8.60">
    <property type="match status" value="2"/>
</dbReference>
<proteinExistence type="inferred from homology"/>
<name>A0A9W8AUT5_9FUNG</name>
<reference evidence="13" key="1">
    <citation type="submission" date="2022-07" db="EMBL/GenBank/DDBJ databases">
        <title>Phylogenomic reconstructions and comparative analyses of Kickxellomycotina fungi.</title>
        <authorList>
            <person name="Reynolds N.K."/>
            <person name="Stajich J.E."/>
            <person name="Barry K."/>
            <person name="Grigoriev I.V."/>
            <person name="Crous P."/>
            <person name="Smith M.E."/>
        </authorList>
    </citation>
    <scope>NUCLEOTIDE SEQUENCE</scope>
    <source>
        <strain evidence="13">RSA 1196</strain>
    </source>
</reference>
<dbReference type="GO" id="GO:0016887">
    <property type="term" value="F:ATP hydrolysis activity"/>
    <property type="evidence" value="ECO:0007669"/>
    <property type="project" value="InterPro"/>
</dbReference>
<dbReference type="CDD" id="cd19526">
    <property type="entry name" value="RecA-like_PEX1_r2"/>
    <property type="match status" value="1"/>
</dbReference>
<keyword evidence="14" id="KW-1185">Reference proteome</keyword>
<dbReference type="InterPro" id="IPR027417">
    <property type="entry name" value="P-loop_NTPase"/>
</dbReference>
<keyword evidence="3" id="KW-0962">Peroxisome biogenesis</keyword>
<dbReference type="Gene3D" id="2.40.40.20">
    <property type="match status" value="1"/>
</dbReference>
<evidence type="ECO:0000256" key="6">
    <source>
        <dbReference type="ARBA" id="ARBA00022840"/>
    </source>
</evidence>
<feature type="non-terminal residue" evidence="13">
    <location>
        <position position="1154"/>
    </location>
</feature>
<evidence type="ECO:0000256" key="5">
    <source>
        <dbReference type="ARBA" id="ARBA00022801"/>
    </source>
</evidence>
<evidence type="ECO:0000256" key="9">
    <source>
        <dbReference type="ARBA" id="ARBA00034532"/>
    </source>
</evidence>
<evidence type="ECO:0000256" key="2">
    <source>
        <dbReference type="ARBA" id="ARBA00006914"/>
    </source>
</evidence>
<dbReference type="FunFam" id="3.40.50.300:FF:000149">
    <property type="entry name" value="Nuclear valosin-containing protein-like"/>
    <property type="match status" value="1"/>
</dbReference>
<dbReference type="Gene3D" id="3.40.50.300">
    <property type="entry name" value="P-loop containing nucleotide triphosphate hydrolases"/>
    <property type="match status" value="2"/>
</dbReference>
<dbReference type="AlphaFoldDB" id="A0A9W8AUT5"/>
<dbReference type="InterPro" id="IPR003593">
    <property type="entry name" value="AAA+_ATPase"/>
</dbReference>
<evidence type="ECO:0000256" key="3">
    <source>
        <dbReference type="ARBA" id="ARBA00022593"/>
    </source>
</evidence>
<evidence type="ECO:0000313" key="14">
    <source>
        <dbReference type="Proteomes" id="UP001150925"/>
    </source>
</evidence>
<dbReference type="InterPro" id="IPR003959">
    <property type="entry name" value="ATPase_AAA_core"/>
</dbReference>
<keyword evidence="4" id="KW-0547">Nucleotide-binding</keyword>
<dbReference type="SUPFAM" id="SSF50692">
    <property type="entry name" value="ADC-like"/>
    <property type="match status" value="1"/>
</dbReference>
<dbReference type="GO" id="GO:0005829">
    <property type="term" value="C:cytosol"/>
    <property type="evidence" value="ECO:0007669"/>
    <property type="project" value="TreeGrafter"/>
</dbReference>
<comment type="subcellular location">
    <subcellularLocation>
        <location evidence="1">Membrane</location>
    </subcellularLocation>
</comment>
<dbReference type="SUPFAM" id="SSF52540">
    <property type="entry name" value="P-loop containing nucleoside triphosphate hydrolases"/>
    <property type="match status" value="2"/>
</dbReference>
<protein>
    <recommendedName>
        <fullName evidence="9">Peroxisomal ATPase PEX1</fullName>
    </recommendedName>
    <alternativeName>
        <fullName evidence="8">Peroxin-1</fullName>
    </alternativeName>
</protein>
<feature type="compositionally biased region" description="Low complexity" evidence="11">
    <location>
        <begin position="1111"/>
        <end position="1128"/>
    </location>
</feature>
<dbReference type="EMBL" id="JANBPY010000766">
    <property type="protein sequence ID" value="KAJ1963872.1"/>
    <property type="molecule type" value="Genomic_DNA"/>
</dbReference>
<feature type="compositionally biased region" description="Basic and acidic residues" evidence="11">
    <location>
        <begin position="1129"/>
        <end position="1141"/>
    </location>
</feature>
<dbReference type="InterPro" id="IPR029067">
    <property type="entry name" value="CDC48_domain_2-like_sf"/>
</dbReference>
<dbReference type="PROSITE" id="PS00674">
    <property type="entry name" value="AAA"/>
    <property type="match status" value="1"/>
</dbReference>
<feature type="region of interest" description="Disordered" evidence="11">
    <location>
        <begin position="1037"/>
        <end position="1072"/>
    </location>
</feature>
<keyword evidence="7" id="KW-0472">Membrane</keyword>
<dbReference type="Proteomes" id="UP001150925">
    <property type="component" value="Unassembled WGS sequence"/>
</dbReference>
<dbReference type="Gene3D" id="3.10.330.10">
    <property type="match status" value="1"/>
</dbReference>
<dbReference type="Pfam" id="PF00004">
    <property type="entry name" value="AAA"/>
    <property type="match status" value="1"/>
</dbReference>
<keyword evidence="6" id="KW-0067">ATP-binding</keyword>
<evidence type="ECO:0000256" key="8">
    <source>
        <dbReference type="ARBA" id="ARBA00032509"/>
    </source>
</evidence>
<dbReference type="PANTHER" id="PTHR23077:SF12">
    <property type="entry name" value="PEROXISOMAL ATPASE PEX1"/>
    <property type="match status" value="1"/>
</dbReference>
<dbReference type="OrthoDB" id="2187at2759"/>
<evidence type="ECO:0000256" key="1">
    <source>
        <dbReference type="ARBA" id="ARBA00004370"/>
    </source>
</evidence>
<feature type="domain" description="AAA+ ATPase" evidence="12">
    <location>
        <begin position="840"/>
        <end position="976"/>
    </location>
</feature>
<evidence type="ECO:0000256" key="11">
    <source>
        <dbReference type="SAM" id="MobiDB-lite"/>
    </source>
</evidence>
<comment type="caution">
    <text evidence="13">The sequence shown here is derived from an EMBL/GenBank/DDBJ whole genome shotgun (WGS) entry which is preliminary data.</text>
</comment>